<dbReference type="UniPathway" id="UPA00223"/>
<evidence type="ECO:0000256" key="3">
    <source>
        <dbReference type="ARBA" id="ARBA00012972"/>
    </source>
</evidence>
<organism evidence="6 7">
    <name type="scientific">Candidatus Kapaibacterium thiocyanatum</name>
    <dbReference type="NCBI Taxonomy" id="1895771"/>
    <lineage>
        <taxon>Bacteria</taxon>
        <taxon>Pseudomonadati</taxon>
        <taxon>Candidatus Kapaibacteriota</taxon>
        <taxon>Candidatus Kapaibacteriia</taxon>
        <taxon>Candidatus Kapaibacteriales</taxon>
        <taxon>Candidatus Kapaibacteriaceae</taxon>
        <taxon>Candidatus Kapaibacterium</taxon>
    </lineage>
</organism>
<dbReference type="NCBIfam" id="NF007128">
    <property type="entry name" value="PRK09569.1"/>
    <property type="match status" value="1"/>
</dbReference>
<reference evidence="6 7" key="1">
    <citation type="submission" date="2016-09" db="EMBL/GenBank/DDBJ databases">
        <title>Genome-resolved meta-omics ties microbial dynamics to process performance in biotechnology for thiocyanate degradation.</title>
        <authorList>
            <person name="Kantor R.S."/>
            <person name="Huddy R.J."/>
            <person name="Iyer R."/>
            <person name="Thomas B.C."/>
            <person name="Brown C.T."/>
            <person name="Anantharaman K."/>
            <person name="Tringe S."/>
            <person name="Hettich R.L."/>
            <person name="Harrison S.T."/>
            <person name="Banfield J.F."/>
        </authorList>
    </citation>
    <scope>NUCLEOTIDE SEQUENCE [LARGE SCALE GENOMIC DNA]</scope>
    <source>
        <strain evidence="6">59-99</strain>
    </source>
</reference>
<dbReference type="PANTHER" id="PTHR11739:SF8">
    <property type="entry name" value="CITRATE SYNTHASE, MITOCHONDRIAL"/>
    <property type="match status" value="1"/>
</dbReference>
<accession>A0A1M3KZE3</accession>
<evidence type="ECO:0000313" key="7">
    <source>
        <dbReference type="Proteomes" id="UP000184233"/>
    </source>
</evidence>
<dbReference type="PROSITE" id="PS00480">
    <property type="entry name" value="CITRATE_SYNTHASE"/>
    <property type="match status" value="1"/>
</dbReference>
<dbReference type="AlphaFoldDB" id="A0A1M3KZE3"/>
<evidence type="ECO:0000256" key="4">
    <source>
        <dbReference type="ARBA" id="ARBA00022679"/>
    </source>
</evidence>
<gene>
    <name evidence="6" type="ORF">BGO89_07010</name>
</gene>
<dbReference type="InterPro" id="IPR019810">
    <property type="entry name" value="Citrate_synthase_AS"/>
</dbReference>
<dbReference type="Gene3D" id="1.10.230.10">
    <property type="entry name" value="Cytochrome P450-Terp, domain 2"/>
    <property type="match status" value="1"/>
</dbReference>
<dbReference type="GO" id="GO:0005975">
    <property type="term" value="P:carbohydrate metabolic process"/>
    <property type="evidence" value="ECO:0007669"/>
    <property type="project" value="TreeGrafter"/>
</dbReference>
<protein>
    <recommendedName>
        <fullName evidence="3">citrate synthase (unknown stereospecificity)</fullName>
        <ecNumber evidence="3">2.3.3.16</ecNumber>
    </recommendedName>
</protein>
<sequence length="424" mass="46464">MSNILHEKLNAQVDALRATRSSLLKEHGETVLGSVTIEQVLGGMRGVPALVCDTSSVSADEGLRIRNIPIMELTDSTPEETFWLLVTGQRATPAELTALRAEFAKHYAVPQYVIDTLKAMPKDSHPMAMLGVGLLAMEKESEFRAGYDQGAGKDKLWQFMVNDAVRLIASIPGIAAAIYRIRYNKGDIIAPLAGEQDLSKNFAHMLGVSNDETWKELVRLYLVLHSDHEGGNVSAMTSYVVSSALSDPYYSVAAAMGGLAGPLHGLANQECLGFIISVKEKFGGVPTDEQLRDYTWERLNSGQVIPGYGHAVLRVTDPRFSAFHKFAEQHNIKDDNVQIVQKIYNIVPGVLREHGKAKNPWPNVDAYSGSLLYAYGMTEFDFYTVMFGVSRAIGLCSQMVVNRMMAAPIVRPKSLTLAELGSKA</sequence>
<dbReference type="EMBL" id="MKVH01000021">
    <property type="protein sequence ID" value="OJX57715.1"/>
    <property type="molecule type" value="Genomic_DNA"/>
</dbReference>
<dbReference type="Gene3D" id="1.10.580.10">
    <property type="entry name" value="Citrate Synthase, domain 1"/>
    <property type="match status" value="1"/>
</dbReference>
<dbReference type="InterPro" id="IPR002020">
    <property type="entry name" value="Citrate_synthase"/>
</dbReference>
<dbReference type="InterPro" id="IPR036969">
    <property type="entry name" value="Citrate_synthase_sf"/>
</dbReference>
<dbReference type="GO" id="GO:0006099">
    <property type="term" value="P:tricarboxylic acid cycle"/>
    <property type="evidence" value="ECO:0007669"/>
    <property type="project" value="UniProtKB-UniPathway"/>
</dbReference>
<dbReference type="PANTHER" id="PTHR11739">
    <property type="entry name" value="CITRATE SYNTHASE"/>
    <property type="match status" value="1"/>
</dbReference>
<evidence type="ECO:0000256" key="2">
    <source>
        <dbReference type="ARBA" id="ARBA00010566"/>
    </source>
</evidence>
<dbReference type="STRING" id="1895771.BGO89_07010"/>
<comment type="similarity">
    <text evidence="2 5">Belongs to the citrate synthase family.</text>
</comment>
<evidence type="ECO:0000256" key="5">
    <source>
        <dbReference type="RuleBase" id="RU003406"/>
    </source>
</evidence>
<evidence type="ECO:0000256" key="1">
    <source>
        <dbReference type="ARBA" id="ARBA00004751"/>
    </source>
</evidence>
<dbReference type="EC" id="2.3.3.16" evidence="3"/>
<proteinExistence type="inferred from homology"/>
<dbReference type="Pfam" id="PF00285">
    <property type="entry name" value="Citrate_synt"/>
    <property type="match status" value="1"/>
</dbReference>
<evidence type="ECO:0000313" key="6">
    <source>
        <dbReference type="EMBL" id="OJX57715.1"/>
    </source>
</evidence>
<dbReference type="Proteomes" id="UP000184233">
    <property type="component" value="Unassembled WGS sequence"/>
</dbReference>
<dbReference type="PRINTS" id="PR00143">
    <property type="entry name" value="CITRTSNTHASE"/>
</dbReference>
<dbReference type="GO" id="GO:0036440">
    <property type="term" value="F:citrate synthase activity"/>
    <property type="evidence" value="ECO:0007669"/>
    <property type="project" value="UniProtKB-EC"/>
</dbReference>
<name>A0A1M3KZE3_9BACT</name>
<dbReference type="InterPro" id="IPR016143">
    <property type="entry name" value="Citrate_synth-like_sm_a-sub"/>
</dbReference>
<comment type="pathway">
    <text evidence="1">Carbohydrate metabolism; tricarboxylic acid cycle; isocitrate from oxaloacetate: step 1/2.</text>
</comment>
<dbReference type="SUPFAM" id="SSF48256">
    <property type="entry name" value="Citrate synthase"/>
    <property type="match status" value="1"/>
</dbReference>
<keyword evidence="4 5" id="KW-0808">Transferase</keyword>
<dbReference type="InterPro" id="IPR016142">
    <property type="entry name" value="Citrate_synth-like_lrg_a-sub"/>
</dbReference>
<comment type="caution">
    <text evidence="6">The sequence shown here is derived from an EMBL/GenBank/DDBJ whole genome shotgun (WGS) entry which is preliminary data.</text>
</comment>